<feature type="non-terminal residue" evidence="1">
    <location>
        <position position="61"/>
    </location>
</feature>
<name>A0A382LTH7_9ZZZZ</name>
<gene>
    <name evidence="1" type="ORF">METZ01_LOCUS292883</name>
</gene>
<evidence type="ECO:0000313" key="1">
    <source>
        <dbReference type="EMBL" id="SVC40029.1"/>
    </source>
</evidence>
<dbReference type="EMBL" id="UINC01089170">
    <property type="protein sequence ID" value="SVC40029.1"/>
    <property type="molecule type" value="Genomic_DNA"/>
</dbReference>
<protein>
    <submittedName>
        <fullName evidence="1">Uncharacterized protein</fullName>
    </submittedName>
</protein>
<organism evidence="1">
    <name type="scientific">marine metagenome</name>
    <dbReference type="NCBI Taxonomy" id="408172"/>
    <lineage>
        <taxon>unclassified sequences</taxon>
        <taxon>metagenomes</taxon>
        <taxon>ecological metagenomes</taxon>
    </lineage>
</organism>
<dbReference type="AlphaFoldDB" id="A0A382LTH7"/>
<proteinExistence type="predicted"/>
<accession>A0A382LTH7</accession>
<sequence length="61" mass="6834">MTPEVDGPQQGALVAEQHRLTRRIEMLERLAEIRSNGLLSEEAVESLKQRVLDDEFNAGVS</sequence>
<reference evidence="1" key="1">
    <citation type="submission" date="2018-05" db="EMBL/GenBank/DDBJ databases">
        <authorList>
            <person name="Lanie J.A."/>
            <person name="Ng W.-L."/>
            <person name="Kazmierczak K.M."/>
            <person name="Andrzejewski T.M."/>
            <person name="Davidsen T.M."/>
            <person name="Wayne K.J."/>
            <person name="Tettelin H."/>
            <person name="Glass J.I."/>
            <person name="Rusch D."/>
            <person name="Podicherti R."/>
            <person name="Tsui H.-C.T."/>
            <person name="Winkler M.E."/>
        </authorList>
    </citation>
    <scope>NUCLEOTIDE SEQUENCE</scope>
</reference>